<dbReference type="AlphaFoldDB" id="A0A9Q3IHQ7"/>
<feature type="compositionally biased region" description="Basic and acidic residues" evidence="1">
    <location>
        <begin position="147"/>
        <end position="158"/>
    </location>
</feature>
<proteinExistence type="predicted"/>
<evidence type="ECO:0000256" key="1">
    <source>
        <dbReference type="SAM" id="MobiDB-lite"/>
    </source>
</evidence>
<protein>
    <submittedName>
        <fullName evidence="2">Uncharacterized protein</fullName>
    </submittedName>
</protein>
<evidence type="ECO:0000313" key="2">
    <source>
        <dbReference type="EMBL" id="MBW0539184.1"/>
    </source>
</evidence>
<name>A0A9Q3IHQ7_9BASI</name>
<feature type="compositionally biased region" description="Basic and acidic residues" evidence="1">
    <location>
        <begin position="12"/>
        <end position="26"/>
    </location>
</feature>
<sequence length="175" mass="20156">MDLEMEIQVLNPKDKNNNPEERDIWKIPELPPVPKGRSRDDIPASVQEQVYGSKETGVGTFSQLVDRKNKLLPSRKEILGSRKDTRTSGRLDTNSLQRKSLKDKIPSMSSKDQRKELDQKKRNTPVEDLKASTRAKQKQASPQGPNIRERERQGERETPNITNVTLRITGFQRRR</sequence>
<gene>
    <name evidence="2" type="ORF">O181_078899</name>
</gene>
<feature type="compositionally biased region" description="Basic and acidic residues" evidence="1">
    <location>
        <begin position="100"/>
        <end position="131"/>
    </location>
</feature>
<reference evidence="2" key="1">
    <citation type="submission" date="2021-03" db="EMBL/GenBank/DDBJ databases">
        <title>Draft genome sequence of rust myrtle Austropuccinia psidii MF-1, a brazilian biotype.</title>
        <authorList>
            <person name="Quecine M.C."/>
            <person name="Pachon D.M.R."/>
            <person name="Bonatelli M.L."/>
            <person name="Correr F.H."/>
            <person name="Franceschini L.M."/>
            <person name="Leite T.F."/>
            <person name="Margarido G.R.A."/>
            <person name="Almeida C.A."/>
            <person name="Ferrarezi J.A."/>
            <person name="Labate C.A."/>
        </authorList>
    </citation>
    <scope>NUCLEOTIDE SEQUENCE</scope>
    <source>
        <strain evidence="2">MF-1</strain>
    </source>
</reference>
<feature type="compositionally biased region" description="Basic and acidic residues" evidence="1">
    <location>
        <begin position="65"/>
        <end position="89"/>
    </location>
</feature>
<keyword evidence="3" id="KW-1185">Reference proteome</keyword>
<organism evidence="2 3">
    <name type="scientific">Austropuccinia psidii MF-1</name>
    <dbReference type="NCBI Taxonomy" id="1389203"/>
    <lineage>
        <taxon>Eukaryota</taxon>
        <taxon>Fungi</taxon>
        <taxon>Dikarya</taxon>
        <taxon>Basidiomycota</taxon>
        <taxon>Pucciniomycotina</taxon>
        <taxon>Pucciniomycetes</taxon>
        <taxon>Pucciniales</taxon>
        <taxon>Sphaerophragmiaceae</taxon>
        <taxon>Austropuccinia</taxon>
    </lineage>
</organism>
<dbReference type="EMBL" id="AVOT02043779">
    <property type="protein sequence ID" value="MBW0539184.1"/>
    <property type="molecule type" value="Genomic_DNA"/>
</dbReference>
<accession>A0A9Q3IHQ7</accession>
<evidence type="ECO:0000313" key="3">
    <source>
        <dbReference type="Proteomes" id="UP000765509"/>
    </source>
</evidence>
<dbReference type="Proteomes" id="UP000765509">
    <property type="component" value="Unassembled WGS sequence"/>
</dbReference>
<feature type="region of interest" description="Disordered" evidence="1">
    <location>
        <begin position="1"/>
        <end position="175"/>
    </location>
</feature>
<comment type="caution">
    <text evidence="2">The sequence shown here is derived from an EMBL/GenBank/DDBJ whole genome shotgun (WGS) entry which is preliminary data.</text>
</comment>